<dbReference type="InterPro" id="IPR029063">
    <property type="entry name" value="SAM-dependent_MTases_sf"/>
</dbReference>
<reference evidence="1 2" key="1">
    <citation type="submission" date="2020-08" db="EMBL/GenBank/DDBJ databases">
        <title>Sequencing the genomes of 1000 actinobacteria strains.</title>
        <authorList>
            <person name="Klenk H.-P."/>
        </authorList>
    </citation>
    <scope>NUCLEOTIDE SEQUENCE [LARGE SCALE GENOMIC DNA]</scope>
    <source>
        <strain evidence="1 2">DSM 45582</strain>
    </source>
</reference>
<evidence type="ECO:0000313" key="1">
    <source>
        <dbReference type="EMBL" id="MBB5067956.1"/>
    </source>
</evidence>
<dbReference type="EC" id="2.1.1.144" evidence="1"/>
<gene>
    <name evidence="1" type="ORF">BJ969_001044</name>
</gene>
<dbReference type="Pfam" id="PF13489">
    <property type="entry name" value="Methyltransf_23"/>
    <property type="match status" value="1"/>
</dbReference>
<dbReference type="SUPFAM" id="SSF53335">
    <property type="entry name" value="S-adenosyl-L-methionine-dependent methyltransferases"/>
    <property type="match status" value="1"/>
</dbReference>
<evidence type="ECO:0000313" key="2">
    <source>
        <dbReference type="Proteomes" id="UP000580474"/>
    </source>
</evidence>
<dbReference type="Gene3D" id="3.40.50.150">
    <property type="entry name" value="Vaccinia Virus protein VP39"/>
    <property type="match status" value="1"/>
</dbReference>
<comment type="caution">
    <text evidence="1">The sequence shown here is derived from an EMBL/GenBank/DDBJ whole genome shotgun (WGS) entry which is preliminary data.</text>
</comment>
<organism evidence="1 2">
    <name type="scientific">Saccharopolyspora gloriosae</name>
    <dbReference type="NCBI Taxonomy" id="455344"/>
    <lineage>
        <taxon>Bacteria</taxon>
        <taxon>Bacillati</taxon>
        <taxon>Actinomycetota</taxon>
        <taxon>Actinomycetes</taxon>
        <taxon>Pseudonocardiales</taxon>
        <taxon>Pseudonocardiaceae</taxon>
        <taxon>Saccharopolyspora</taxon>
    </lineage>
</organism>
<keyword evidence="1" id="KW-0808">Transferase</keyword>
<dbReference type="CDD" id="cd02440">
    <property type="entry name" value="AdoMet_MTases"/>
    <property type="match status" value="1"/>
</dbReference>
<keyword evidence="1" id="KW-0489">Methyltransferase</keyword>
<dbReference type="AlphaFoldDB" id="A0A840N793"/>
<keyword evidence="2" id="KW-1185">Reference proteome</keyword>
<dbReference type="PANTHER" id="PTHR43861:SF1">
    <property type="entry name" value="TRANS-ACONITATE 2-METHYLTRANSFERASE"/>
    <property type="match status" value="1"/>
</dbReference>
<dbReference type="GO" id="GO:0030798">
    <property type="term" value="F:trans-aconitate 2-methyltransferase activity"/>
    <property type="evidence" value="ECO:0007669"/>
    <property type="project" value="UniProtKB-EC"/>
</dbReference>
<dbReference type="GO" id="GO:0032259">
    <property type="term" value="P:methylation"/>
    <property type="evidence" value="ECO:0007669"/>
    <property type="project" value="UniProtKB-KW"/>
</dbReference>
<dbReference type="RefSeq" id="WP_184477734.1">
    <property type="nucleotide sequence ID" value="NZ_JACHIV010000001.1"/>
</dbReference>
<accession>A0A840N793</accession>
<dbReference type="Proteomes" id="UP000580474">
    <property type="component" value="Unassembled WGS sequence"/>
</dbReference>
<sequence length="250" mass="27960">MWDPQKYLSFSEHRDRPAHDLMARVPARRARRIVDLGCGAGNLTRLLVDRWPGAEVEATDSSPEMVEAARANGIDAHRQDVRDWEPRPDSDVVLCNAVLQWVPEHVDLLRSWLPALPAGAAFAFQVPGNFDSPSHREIRDLLGEQGWEVPGLLGADAVRSPAEYAEVVADLGLSVDAWETTYVHRLNGPDPVLEWISGTALRPVRAALDAEQWTAFRAELGARLRAAYPARPDGTTWLPFRRIFVIAHRR</sequence>
<dbReference type="InterPro" id="IPR023149">
    <property type="entry name" value="Trans_acon_MeTrfase_C"/>
</dbReference>
<dbReference type="EMBL" id="JACHIV010000001">
    <property type="protein sequence ID" value="MBB5067956.1"/>
    <property type="molecule type" value="Genomic_DNA"/>
</dbReference>
<name>A0A840N793_9PSEU</name>
<dbReference type="NCBIfam" id="NF010703">
    <property type="entry name" value="PRK14103.1"/>
    <property type="match status" value="1"/>
</dbReference>
<dbReference type="PANTHER" id="PTHR43861">
    <property type="entry name" value="TRANS-ACONITATE 2-METHYLTRANSFERASE-RELATED"/>
    <property type="match status" value="1"/>
</dbReference>
<protein>
    <submittedName>
        <fullName evidence="1">Trans-aconitate 2-methyltransferase</fullName>
        <ecNumber evidence="1">2.1.1.144</ecNumber>
    </submittedName>
</protein>
<dbReference type="Gene3D" id="1.10.150.290">
    <property type="entry name" value="S-adenosyl-L-methionine-dependent methyltransferases"/>
    <property type="match status" value="1"/>
</dbReference>
<proteinExistence type="predicted"/>